<evidence type="ECO:0000313" key="2">
    <source>
        <dbReference type="EMBL" id="KWZ77061.1"/>
    </source>
</evidence>
<name>A0A0C5CDQ8_HEYCO</name>
<accession>A0A0C5CDQ8</accession>
<proteinExistence type="predicted"/>
<dbReference type="EMBL" id="CP010525">
    <property type="protein sequence ID" value="AJO23640.1"/>
    <property type="molecule type" value="Genomic_DNA"/>
</dbReference>
<evidence type="ECO:0000313" key="4">
    <source>
        <dbReference type="Proteomes" id="UP000070376"/>
    </source>
</evidence>
<reference evidence="4" key="4">
    <citation type="submission" date="2016-01" db="EMBL/GenBank/DDBJ databases">
        <authorList>
            <person name="Mitreva M."/>
            <person name="Pepin K.H."/>
            <person name="Mihindukulasuriya K.A."/>
            <person name="Fulton R."/>
            <person name="Fronick C."/>
            <person name="O'Laughlin M."/>
            <person name="Miner T."/>
            <person name="Herter B."/>
            <person name="Rosa B.A."/>
            <person name="Cordes M."/>
            <person name="Tomlinson C."/>
            <person name="Wollam A."/>
            <person name="Palsikar V.B."/>
            <person name="Mardis E.R."/>
            <person name="Wilson R.K."/>
        </authorList>
    </citation>
    <scope>NUCLEOTIDE SEQUENCE [LARGE SCALE GENOMIC DNA]</scope>
    <source>
        <strain evidence="4">GED7749B</strain>
    </source>
</reference>
<dbReference type="Proteomes" id="UP000032024">
    <property type="component" value="Chromosome"/>
</dbReference>
<organism evidence="2 4">
    <name type="scientific">Heyndrickxia coagulans</name>
    <name type="common">Weizmannia coagulans</name>
    <dbReference type="NCBI Taxonomy" id="1398"/>
    <lineage>
        <taxon>Bacteria</taxon>
        <taxon>Bacillati</taxon>
        <taxon>Bacillota</taxon>
        <taxon>Bacilli</taxon>
        <taxon>Bacillales</taxon>
        <taxon>Bacillaceae</taxon>
        <taxon>Heyndrickxia</taxon>
    </lineage>
</organism>
<reference evidence="2" key="3">
    <citation type="submission" date="2016-01" db="EMBL/GenBank/DDBJ databases">
        <authorList>
            <person name="Oliw E.H."/>
        </authorList>
    </citation>
    <scope>NUCLEOTIDE SEQUENCE [LARGE SCALE GENOMIC DNA]</scope>
    <source>
        <strain evidence="2">GED7749B</strain>
    </source>
</reference>
<gene>
    <name evidence="2" type="ORF">HMPREF3213_03475</name>
    <name evidence="1" type="ORF">SB48_HM08orf04539</name>
</gene>
<evidence type="ECO:0000313" key="3">
    <source>
        <dbReference type="Proteomes" id="UP000032024"/>
    </source>
</evidence>
<evidence type="ECO:0000313" key="1">
    <source>
        <dbReference type="EMBL" id="AJO23640.1"/>
    </source>
</evidence>
<dbReference type="AlphaFoldDB" id="A0A0C5CDQ8"/>
<protein>
    <submittedName>
        <fullName evidence="2">Uncharacterized protein</fullName>
    </submittedName>
</protein>
<reference evidence="1" key="1">
    <citation type="submission" date="2015-01" db="EMBL/GenBank/DDBJ databases">
        <title>Comparative genome analysis of Bacillus coagulans HM-08, Clostridium butyricum HM-68, Bacillus subtilis HM-66 and Bacillus licheniformis BL-09.</title>
        <authorList>
            <person name="Zhang H."/>
        </authorList>
    </citation>
    <scope>NUCLEOTIDE SEQUENCE [LARGE SCALE GENOMIC DNA]</scope>
    <source>
        <strain evidence="1">HM-08</strain>
    </source>
</reference>
<reference evidence="3" key="2">
    <citation type="submission" date="2015-01" db="EMBL/GenBank/DDBJ databases">
        <title>Comparative genome analysis of Bacillus coagulans HM-08, Clostridium butyricum HM-68, Bacillus subtilis HM-66 and Bacillus paralicheniformis BL-09.</title>
        <authorList>
            <person name="Zhang H."/>
        </authorList>
    </citation>
    <scope>NUCLEOTIDE SEQUENCE [LARGE SCALE GENOMIC DNA]</scope>
    <source>
        <strain evidence="3">HM-08</strain>
    </source>
</reference>
<dbReference type="EMBL" id="LRPN01000179">
    <property type="protein sequence ID" value="KWZ77061.1"/>
    <property type="molecule type" value="Genomic_DNA"/>
</dbReference>
<sequence length="49" mass="5508">MCRGWQACRPFRIPAQPLNRKSAKRFGAFSVDKVKVSAAYGFENACSAW</sequence>
<keyword evidence="3" id="KW-1185">Reference proteome</keyword>
<dbReference type="Proteomes" id="UP000070376">
    <property type="component" value="Unassembled WGS sequence"/>
</dbReference>